<keyword evidence="2" id="KW-1185">Reference proteome</keyword>
<dbReference type="RefSeq" id="WP_145075379.1">
    <property type="nucleotide sequence ID" value="NZ_CP036298.1"/>
</dbReference>
<dbReference type="CDD" id="cd11304">
    <property type="entry name" value="Cadherin_repeat"/>
    <property type="match status" value="1"/>
</dbReference>
<gene>
    <name evidence="1" type="ORF">Q31a_12710</name>
</gene>
<dbReference type="EMBL" id="CP036298">
    <property type="protein sequence ID" value="QDV22978.1"/>
    <property type="molecule type" value="Genomic_DNA"/>
</dbReference>
<dbReference type="Proteomes" id="UP000318017">
    <property type="component" value="Chromosome"/>
</dbReference>
<reference evidence="1 2" key="1">
    <citation type="submission" date="2019-02" db="EMBL/GenBank/DDBJ databases">
        <title>Deep-cultivation of Planctomycetes and their phenomic and genomic characterization uncovers novel biology.</title>
        <authorList>
            <person name="Wiegand S."/>
            <person name="Jogler M."/>
            <person name="Boedeker C."/>
            <person name="Pinto D."/>
            <person name="Vollmers J."/>
            <person name="Rivas-Marin E."/>
            <person name="Kohn T."/>
            <person name="Peeters S.H."/>
            <person name="Heuer A."/>
            <person name="Rast P."/>
            <person name="Oberbeckmann S."/>
            <person name="Bunk B."/>
            <person name="Jeske O."/>
            <person name="Meyerdierks A."/>
            <person name="Storesund J.E."/>
            <person name="Kallscheuer N."/>
            <person name="Luecker S."/>
            <person name="Lage O.M."/>
            <person name="Pohl T."/>
            <person name="Merkel B.J."/>
            <person name="Hornburger P."/>
            <person name="Mueller R.-W."/>
            <person name="Bruemmer F."/>
            <person name="Labrenz M."/>
            <person name="Spormann A.M."/>
            <person name="Op den Camp H."/>
            <person name="Overmann J."/>
            <person name="Amann R."/>
            <person name="Jetten M.S.M."/>
            <person name="Mascher T."/>
            <person name="Medema M.H."/>
            <person name="Devos D.P."/>
            <person name="Kaster A.-K."/>
            <person name="Ovreas L."/>
            <person name="Rohde M."/>
            <person name="Galperin M.Y."/>
            <person name="Jogler C."/>
        </authorList>
    </citation>
    <scope>NUCLEOTIDE SEQUENCE [LARGE SCALE GENOMIC DNA]</scope>
    <source>
        <strain evidence="1 2">Q31a</strain>
    </source>
</reference>
<sequence>MAMTQRERYLAIGVSVVVGLFGIQYGVSSLRGALELKQDLLKVEKDKSDDLRRTMTDGMIASKKIGELTRKSLPTDSQAAIAQYGDWLIKISEAAGIENIKSIPPSNALAISNSAYEIYNFKLTGECRTDEAIEFLGKFYSKDYLHTLASIKLTPAGKEGNLFSISIAANALALKGASPTQEPSDSASGRLAMSIDEYKEVILNRNPFSPPNQPPSLSTASKLTLTRGESWSEELAAKDPEAHPIDFALVSTDSPKGLELQGNRLKWKPEEVGEFEVTVEVSDGGWPRRSVEKKLTLVVVDPPKPEEKVEPPKFDVATQTFVSALVSGRNGPEAMVRSRTDNNRFDLTPGQEIEVGSIKAKVVSINVQEGFIEFETDGAHWTVGMDSSLAAAFEKSKAD</sequence>
<evidence type="ECO:0008006" key="3">
    <source>
        <dbReference type="Google" id="ProtNLM"/>
    </source>
</evidence>
<dbReference type="Gene3D" id="2.60.40.10">
    <property type="entry name" value="Immunoglobulins"/>
    <property type="match status" value="1"/>
</dbReference>
<dbReference type="InterPro" id="IPR013783">
    <property type="entry name" value="Ig-like_fold"/>
</dbReference>
<evidence type="ECO:0000313" key="1">
    <source>
        <dbReference type="EMBL" id="QDV22978.1"/>
    </source>
</evidence>
<dbReference type="AlphaFoldDB" id="A0A518G308"/>
<name>A0A518G308_9BACT</name>
<dbReference type="OrthoDB" id="278280at2"/>
<protein>
    <recommendedName>
        <fullName evidence="3">Cadherin domain-containing protein</fullName>
    </recommendedName>
</protein>
<proteinExistence type="predicted"/>
<accession>A0A518G308</accession>
<evidence type="ECO:0000313" key="2">
    <source>
        <dbReference type="Proteomes" id="UP000318017"/>
    </source>
</evidence>
<organism evidence="1 2">
    <name type="scientific">Aureliella helgolandensis</name>
    <dbReference type="NCBI Taxonomy" id="2527968"/>
    <lineage>
        <taxon>Bacteria</taxon>
        <taxon>Pseudomonadati</taxon>
        <taxon>Planctomycetota</taxon>
        <taxon>Planctomycetia</taxon>
        <taxon>Pirellulales</taxon>
        <taxon>Pirellulaceae</taxon>
        <taxon>Aureliella</taxon>
    </lineage>
</organism>
<dbReference type="KEGG" id="ahel:Q31a_12710"/>